<gene>
    <name evidence="1" type="ORF">HR057_02480</name>
</gene>
<dbReference type="Pfam" id="PF26344">
    <property type="entry name" value="YuzC"/>
    <property type="match status" value="1"/>
</dbReference>
<name>A0A8J8GDY1_9BACI</name>
<protein>
    <submittedName>
        <fullName evidence="1">Uncharacterized protein</fullName>
    </submittedName>
</protein>
<evidence type="ECO:0000313" key="2">
    <source>
        <dbReference type="Proteomes" id="UP000625804"/>
    </source>
</evidence>
<evidence type="ECO:0000313" key="1">
    <source>
        <dbReference type="EMBL" id="NSL50628.1"/>
    </source>
</evidence>
<sequence>MHFAYSYSPYEYSSSVNHWFQNLYPCPRTYNYHGYFDPIPQRQYFEKVDVTIFNESLKAYRLLLRDASLVLNKLAESKTLAEQVMGAAQLSDTKEVERLIQSLGISSNFKVTYNPDGIHLKFWSEVQGTECCQLDMAIRWG</sequence>
<dbReference type="RefSeq" id="WP_173729825.1">
    <property type="nucleotide sequence ID" value="NZ_JABTTE010000002.1"/>
</dbReference>
<dbReference type="AlphaFoldDB" id="A0A8J8GDY1"/>
<comment type="caution">
    <text evidence="1">The sequence shown here is derived from an EMBL/GenBank/DDBJ whole genome shotgun (WGS) entry which is preliminary data.</text>
</comment>
<dbReference type="EMBL" id="JABTTE010000002">
    <property type="protein sequence ID" value="NSL50628.1"/>
    <property type="molecule type" value="Genomic_DNA"/>
</dbReference>
<reference evidence="1" key="1">
    <citation type="submission" date="2020-06" db="EMBL/GenBank/DDBJ databases">
        <title>A novel thermopfilic bacterium from Erzurum, Turkey.</title>
        <authorList>
            <person name="Adiguzel A."/>
            <person name="Ay H."/>
            <person name="Baltaci M.O."/>
        </authorList>
    </citation>
    <scope>NUCLEOTIDE SEQUENCE</scope>
    <source>
        <strain evidence="1">P2</strain>
    </source>
</reference>
<dbReference type="InterPro" id="IPR058870">
    <property type="entry name" value="YuzC"/>
</dbReference>
<accession>A0A8J8GDY1</accession>
<organism evidence="1 2">
    <name type="scientific">Calidifontibacillus erzurumensis</name>
    <dbReference type="NCBI Taxonomy" id="2741433"/>
    <lineage>
        <taxon>Bacteria</taxon>
        <taxon>Bacillati</taxon>
        <taxon>Bacillota</taxon>
        <taxon>Bacilli</taxon>
        <taxon>Bacillales</taxon>
        <taxon>Bacillaceae</taxon>
        <taxon>Calidifontibacillus/Schinkia group</taxon>
        <taxon>Calidifontibacillus</taxon>
    </lineage>
</organism>
<keyword evidence="2" id="KW-1185">Reference proteome</keyword>
<dbReference type="Proteomes" id="UP000625804">
    <property type="component" value="Unassembled WGS sequence"/>
</dbReference>
<proteinExistence type="predicted"/>